<reference evidence="1" key="1">
    <citation type="submission" date="2009-07" db="EMBL/GenBank/DDBJ databases">
        <title>Complete sequence of Geobacter sp. M21.</title>
        <authorList>
            <consortium name="US DOE Joint Genome Institute"/>
            <person name="Lucas S."/>
            <person name="Copeland A."/>
            <person name="Lapidus A."/>
            <person name="Glavina del Rio T."/>
            <person name="Dalin E."/>
            <person name="Tice H."/>
            <person name="Bruce D."/>
            <person name="Goodwin L."/>
            <person name="Pitluck S."/>
            <person name="Saunders E."/>
            <person name="Brettin T."/>
            <person name="Detter J.C."/>
            <person name="Han C."/>
            <person name="Larimer F."/>
            <person name="Land M."/>
            <person name="Hauser L."/>
            <person name="Kyrpides N."/>
            <person name="Ovchinnikova G."/>
            <person name="Lovley D."/>
        </authorList>
    </citation>
    <scope>NUCLEOTIDE SEQUENCE [LARGE SCALE GENOMIC DNA]</scope>
    <source>
        <strain evidence="1">M21</strain>
    </source>
</reference>
<dbReference type="HOGENOM" id="CLU_1658320_0_0_7"/>
<proteinExistence type="predicted"/>
<name>C6E6T8_GEOSM</name>
<evidence type="ECO:0000313" key="1">
    <source>
        <dbReference type="EMBL" id="ACT19716.1"/>
    </source>
</evidence>
<sequence>MLRLNLCFKECSVTQAELVKATGYSKALVSRALSKGELPVDLERFMGAAILFVDEHPTVSAWLRERGLDAESLFDQVDNEGELVSQFGLESRTDIDLEKMLLSVVGRAATAGPSWKDTLCVTRCALYLIEQLRELPIGMDTLGEIEVGAGRLLLQEAAI</sequence>
<dbReference type="KEGG" id="gem:GM21_3695"/>
<organism evidence="1">
    <name type="scientific">Geobacter sp. (strain M21)</name>
    <dbReference type="NCBI Taxonomy" id="443144"/>
    <lineage>
        <taxon>Bacteria</taxon>
        <taxon>Pseudomonadati</taxon>
        <taxon>Thermodesulfobacteriota</taxon>
        <taxon>Desulfuromonadia</taxon>
        <taxon>Geobacterales</taxon>
        <taxon>Geobacteraceae</taxon>
        <taxon>Geobacter</taxon>
    </lineage>
</organism>
<dbReference type="STRING" id="443144.GM21_3695"/>
<accession>C6E6T8</accession>
<dbReference type="OrthoDB" id="232828at68525"/>
<gene>
    <name evidence="1" type="ordered locus">GM21_3695</name>
</gene>
<protein>
    <submittedName>
        <fullName evidence="1">Uncharacterized protein</fullName>
    </submittedName>
</protein>
<dbReference type="AlphaFoldDB" id="C6E6T8"/>
<dbReference type="EMBL" id="CP001661">
    <property type="protein sequence ID" value="ACT19716.1"/>
    <property type="molecule type" value="Genomic_DNA"/>
</dbReference>